<dbReference type="PANTHER" id="PTHR23501:SF189">
    <property type="entry name" value="DRUG TRANSPORTER, PUTATIVE (AFU_ORTHOLOGUE AFUA_4G03920)-RELATED"/>
    <property type="match status" value="1"/>
</dbReference>
<name>A0A9N8WIR6_9GLOM</name>
<dbReference type="AlphaFoldDB" id="A0A9N8WIR6"/>
<gene>
    <name evidence="7" type="ORF">AGERDE_LOCUS3600</name>
</gene>
<evidence type="ECO:0000313" key="8">
    <source>
        <dbReference type="Proteomes" id="UP000789831"/>
    </source>
</evidence>
<proteinExistence type="predicted"/>
<feature type="transmembrane region" description="Helical" evidence="5">
    <location>
        <begin position="45"/>
        <end position="71"/>
    </location>
</feature>
<dbReference type="PROSITE" id="PS50850">
    <property type="entry name" value="MFS"/>
    <property type="match status" value="1"/>
</dbReference>
<sequence length="200" mass="21623">MEIQKDTASISVHSEMIHEQNEKESVHDPSEPVEDKSALLSFERLVTVFIELSLAIFLGCLDITIVATALPKIASDFNALSDIAWVVTSYLLTSTAFQPFYGKFSDIFGRKTTFIFALGVFELGSLLCGISQNMSMMIISRTVSGLGGGGIISLCLIIIADIVLLRERGKYLGIIGGIYGLASVVGPLVGGAFTDHLTWR</sequence>
<protein>
    <submittedName>
        <fullName evidence="7">833_t:CDS:1</fullName>
    </submittedName>
</protein>
<reference evidence="7" key="1">
    <citation type="submission" date="2021-06" db="EMBL/GenBank/DDBJ databases">
        <authorList>
            <person name="Kallberg Y."/>
            <person name="Tangrot J."/>
            <person name="Rosling A."/>
        </authorList>
    </citation>
    <scope>NUCLEOTIDE SEQUENCE</scope>
    <source>
        <strain evidence="7">MT106</strain>
    </source>
</reference>
<dbReference type="Proteomes" id="UP000789831">
    <property type="component" value="Unassembled WGS sequence"/>
</dbReference>
<keyword evidence="3 5" id="KW-1133">Transmembrane helix</keyword>
<dbReference type="GO" id="GO:0005886">
    <property type="term" value="C:plasma membrane"/>
    <property type="evidence" value="ECO:0007669"/>
    <property type="project" value="TreeGrafter"/>
</dbReference>
<organism evidence="7 8">
    <name type="scientific">Ambispora gerdemannii</name>
    <dbReference type="NCBI Taxonomy" id="144530"/>
    <lineage>
        <taxon>Eukaryota</taxon>
        <taxon>Fungi</taxon>
        <taxon>Fungi incertae sedis</taxon>
        <taxon>Mucoromycota</taxon>
        <taxon>Glomeromycotina</taxon>
        <taxon>Glomeromycetes</taxon>
        <taxon>Archaeosporales</taxon>
        <taxon>Ambisporaceae</taxon>
        <taxon>Ambispora</taxon>
    </lineage>
</organism>
<feature type="transmembrane region" description="Helical" evidence="5">
    <location>
        <begin position="171"/>
        <end position="193"/>
    </location>
</feature>
<dbReference type="OrthoDB" id="10021397at2759"/>
<dbReference type="Gene3D" id="1.20.1720.10">
    <property type="entry name" value="Multidrug resistance protein D"/>
    <property type="match status" value="1"/>
</dbReference>
<dbReference type="SUPFAM" id="SSF103473">
    <property type="entry name" value="MFS general substrate transporter"/>
    <property type="match status" value="1"/>
</dbReference>
<dbReference type="PANTHER" id="PTHR23501">
    <property type="entry name" value="MAJOR FACILITATOR SUPERFAMILY"/>
    <property type="match status" value="1"/>
</dbReference>
<keyword evidence="4 5" id="KW-0472">Membrane</keyword>
<dbReference type="EMBL" id="CAJVPL010000365">
    <property type="protein sequence ID" value="CAG8488066.1"/>
    <property type="molecule type" value="Genomic_DNA"/>
</dbReference>
<evidence type="ECO:0000256" key="2">
    <source>
        <dbReference type="ARBA" id="ARBA00022692"/>
    </source>
</evidence>
<evidence type="ECO:0000256" key="3">
    <source>
        <dbReference type="ARBA" id="ARBA00022989"/>
    </source>
</evidence>
<dbReference type="PRINTS" id="PR01036">
    <property type="entry name" value="TCRTETB"/>
</dbReference>
<evidence type="ECO:0000256" key="5">
    <source>
        <dbReference type="SAM" id="Phobius"/>
    </source>
</evidence>
<accession>A0A9N8WIR6</accession>
<feature type="transmembrane region" description="Helical" evidence="5">
    <location>
        <begin position="138"/>
        <end position="164"/>
    </location>
</feature>
<keyword evidence="8" id="KW-1185">Reference proteome</keyword>
<evidence type="ECO:0000313" key="7">
    <source>
        <dbReference type="EMBL" id="CAG8488066.1"/>
    </source>
</evidence>
<feature type="domain" description="Major facilitator superfamily (MFS) profile" evidence="6">
    <location>
        <begin position="48"/>
        <end position="200"/>
    </location>
</feature>
<evidence type="ECO:0000259" key="6">
    <source>
        <dbReference type="PROSITE" id="PS50850"/>
    </source>
</evidence>
<feature type="transmembrane region" description="Helical" evidence="5">
    <location>
        <begin position="83"/>
        <end position="101"/>
    </location>
</feature>
<comment type="caution">
    <text evidence="7">The sequence shown here is derived from an EMBL/GenBank/DDBJ whole genome shotgun (WGS) entry which is preliminary data.</text>
</comment>
<dbReference type="InterPro" id="IPR036259">
    <property type="entry name" value="MFS_trans_sf"/>
</dbReference>
<comment type="subcellular location">
    <subcellularLocation>
        <location evidence="1">Membrane</location>
        <topology evidence="1">Multi-pass membrane protein</topology>
    </subcellularLocation>
</comment>
<evidence type="ECO:0000256" key="4">
    <source>
        <dbReference type="ARBA" id="ARBA00023136"/>
    </source>
</evidence>
<dbReference type="Pfam" id="PF07690">
    <property type="entry name" value="MFS_1"/>
    <property type="match status" value="1"/>
</dbReference>
<dbReference type="InterPro" id="IPR011701">
    <property type="entry name" value="MFS"/>
</dbReference>
<keyword evidence="2 5" id="KW-0812">Transmembrane</keyword>
<dbReference type="GO" id="GO:0022857">
    <property type="term" value="F:transmembrane transporter activity"/>
    <property type="evidence" value="ECO:0007669"/>
    <property type="project" value="InterPro"/>
</dbReference>
<dbReference type="InterPro" id="IPR020846">
    <property type="entry name" value="MFS_dom"/>
</dbReference>
<evidence type="ECO:0000256" key="1">
    <source>
        <dbReference type="ARBA" id="ARBA00004141"/>
    </source>
</evidence>
<feature type="transmembrane region" description="Helical" evidence="5">
    <location>
        <begin position="113"/>
        <end position="132"/>
    </location>
</feature>